<accession>A0A8H7BAY6</accession>
<evidence type="ECO:0000313" key="2">
    <source>
        <dbReference type="Proteomes" id="UP000596902"/>
    </source>
</evidence>
<dbReference type="GeneID" id="62198438"/>
<proteinExistence type="predicted"/>
<reference evidence="1" key="1">
    <citation type="submission" date="2020-01" db="EMBL/GenBank/DDBJ databases">
        <authorList>
            <person name="Feng Z.H.Z."/>
        </authorList>
    </citation>
    <scope>NUCLEOTIDE SEQUENCE</scope>
    <source>
        <strain evidence="1">CBS107.38</strain>
    </source>
</reference>
<keyword evidence="2" id="KW-1185">Reference proteome</keyword>
<dbReference type="EMBL" id="JAAABM010000001">
    <property type="protein sequence ID" value="KAF7681237.1"/>
    <property type="molecule type" value="Genomic_DNA"/>
</dbReference>
<reference evidence="1" key="2">
    <citation type="submission" date="2020-08" db="EMBL/GenBank/DDBJ databases">
        <title>Draft Genome Sequence of Cumin Blight Pathogen Alternaria burnsii.</title>
        <authorList>
            <person name="Feng Z."/>
        </authorList>
    </citation>
    <scope>NUCLEOTIDE SEQUENCE</scope>
    <source>
        <strain evidence="1">CBS107.38</strain>
    </source>
</reference>
<comment type="caution">
    <text evidence="1">The sequence shown here is derived from an EMBL/GenBank/DDBJ whole genome shotgun (WGS) entry which is preliminary data.</text>
</comment>
<evidence type="ECO:0000313" key="1">
    <source>
        <dbReference type="EMBL" id="KAF7681237.1"/>
    </source>
</evidence>
<name>A0A8H7BAY6_9PLEO</name>
<dbReference type="AlphaFoldDB" id="A0A8H7BAY6"/>
<organism evidence="1 2">
    <name type="scientific">Alternaria burnsii</name>
    <dbReference type="NCBI Taxonomy" id="1187904"/>
    <lineage>
        <taxon>Eukaryota</taxon>
        <taxon>Fungi</taxon>
        <taxon>Dikarya</taxon>
        <taxon>Ascomycota</taxon>
        <taxon>Pezizomycotina</taxon>
        <taxon>Dothideomycetes</taxon>
        <taxon>Pleosporomycetidae</taxon>
        <taxon>Pleosporales</taxon>
        <taxon>Pleosporineae</taxon>
        <taxon>Pleosporaceae</taxon>
        <taxon>Alternaria</taxon>
        <taxon>Alternaria sect. Alternaria</taxon>
    </lineage>
</organism>
<dbReference type="RefSeq" id="XP_038791116.1">
    <property type="nucleotide sequence ID" value="XM_038925260.1"/>
</dbReference>
<dbReference type="Proteomes" id="UP000596902">
    <property type="component" value="Unassembled WGS sequence"/>
</dbReference>
<gene>
    <name evidence="1" type="ORF">GT037_000213</name>
</gene>
<protein>
    <submittedName>
        <fullName evidence="1">Uncharacterized protein</fullName>
    </submittedName>
</protein>
<sequence length="143" mass="16512">MAEWRISDECPLRELGGLDHERCATLHNYIVELGWVQRSLVLDSLDRRIWWECYGGDAILAGLSDCLDATVVSFLKAAWHGYAMKPVAKRHLFHRYLACFCPPEDLWENVNYAGDEDDSNKRCFSLFTGGYGLWAPLIHLDWF</sequence>